<evidence type="ECO:0000256" key="1">
    <source>
        <dbReference type="RuleBase" id="RU004514"/>
    </source>
</evidence>
<reference evidence="3 4" key="1">
    <citation type="submission" date="2024-01" db="EMBL/GenBank/DDBJ databases">
        <title>The genomes of 5 underutilized Papilionoideae crops provide insights into root nodulation and disease resistanc.</title>
        <authorList>
            <person name="Yuan L."/>
        </authorList>
    </citation>
    <scope>NUCLEOTIDE SEQUENCE [LARGE SCALE GENOMIC DNA]</scope>
    <source>
        <strain evidence="3">ZHUSHIDOU_FW_LH</strain>
        <tissue evidence="3">Leaf</tissue>
    </source>
</reference>
<comment type="caution">
    <text evidence="3">The sequence shown here is derived from an EMBL/GenBank/DDBJ whole genome shotgun (WGS) entry which is preliminary data.</text>
</comment>
<dbReference type="PANTHER" id="PTHR10146:SF15">
    <property type="entry name" value="PYRIDOXAL PHOSPHATE HOMEOSTASIS PROTEIN"/>
    <property type="match status" value="1"/>
</dbReference>
<dbReference type="InterPro" id="IPR029066">
    <property type="entry name" value="PLP-binding_barrel"/>
</dbReference>
<comment type="similarity">
    <text evidence="1">Belongs to the pyridoxal phosphate-binding protein YggS/PROSC family.</text>
</comment>
<dbReference type="SUPFAM" id="SSF51419">
    <property type="entry name" value="PLP-binding barrel"/>
    <property type="match status" value="1"/>
</dbReference>
<dbReference type="EMBL" id="JAYWIO010000003">
    <property type="protein sequence ID" value="KAK7276728.1"/>
    <property type="molecule type" value="Genomic_DNA"/>
</dbReference>
<dbReference type="InterPro" id="IPR001608">
    <property type="entry name" value="Ala_racemase_N"/>
</dbReference>
<feature type="domain" description="Alanine racemase N-terminal" evidence="2">
    <location>
        <begin position="26"/>
        <end position="127"/>
    </location>
</feature>
<protein>
    <recommendedName>
        <fullName evidence="2">Alanine racemase N-terminal domain-containing protein</fullName>
    </recommendedName>
</protein>
<dbReference type="Pfam" id="PF01168">
    <property type="entry name" value="Ala_racemase_N"/>
    <property type="match status" value="1"/>
</dbReference>
<name>A0AAN9IDD1_CROPI</name>
<dbReference type="PANTHER" id="PTHR10146">
    <property type="entry name" value="PROLINE SYNTHETASE CO-TRANSCRIBED BACTERIAL HOMOLOG PROTEIN"/>
    <property type="match status" value="1"/>
</dbReference>
<keyword evidence="4" id="KW-1185">Reference proteome</keyword>
<accession>A0AAN9IDD1</accession>
<dbReference type="Gene3D" id="3.20.20.10">
    <property type="entry name" value="Alanine racemase"/>
    <property type="match status" value="1"/>
</dbReference>
<proteinExistence type="inferred from homology"/>
<sequence length="135" mass="15244">MHDVSTEINRILVEMINWCVYLITSKFGVEPTLCVDLVKHIKNCTNLEFCGLMTIGMLDYSFTPKNFKLLSSCRSEVSKALDISEEQCELSMGMSAYFEQADSISLILHIEMGSTNVRVGSTIFGAREYPKKQTQ</sequence>
<gene>
    <name evidence="3" type="ORF">RIF29_17873</name>
</gene>
<dbReference type="Proteomes" id="UP001372338">
    <property type="component" value="Unassembled WGS sequence"/>
</dbReference>
<dbReference type="InterPro" id="IPR011078">
    <property type="entry name" value="PyrdxlP_homeostasis"/>
</dbReference>
<evidence type="ECO:0000259" key="2">
    <source>
        <dbReference type="Pfam" id="PF01168"/>
    </source>
</evidence>
<dbReference type="AlphaFoldDB" id="A0AAN9IDD1"/>
<organism evidence="3 4">
    <name type="scientific">Crotalaria pallida</name>
    <name type="common">Smooth rattlebox</name>
    <name type="synonym">Crotalaria striata</name>
    <dbReference type="NCBI Taxonomy" id="3830"/>
    <lineage>
        <taxon>Eukaryota</taxon>
        <taxon>Viridiplantae</taxon>
        <taxon>Streptophyta</taxon>
        <taxon>Embryophyta</taxon>
        <taxon>Tracheophyta</taxon>
        <taxon>Spermatophyta</taxon>
        <taxon>Magnoliopsida</taxon>
        <taxon>eudicotyledons</taxon>
        <taxon>Gunneridae</taxon>
        <taxon>Pentapetalae</taxon>
        <taxon>rosids</taxon>
        <taxon>fabids</taxon>
        <taxon>Fabales</taxon>
        <taxon>Fabaceae</taxon>
        <taxon>Papilionoideae</taxon>
        <taxon>50 kb inversion clade</taxon>
        <taxon>genistoids sensu lato</taxon>
        <taxon>core genistoids</taxon>
        <taxon>Crotalarieae</taxon>
        <taxon>Crotalaria</taxon>
    </lineage>
</organism>
<dbReference type="GO" id="GO:0030170">
    <property type="term" value="F:pyridoxal phosphate binding"/>
    <property type="evidence" value="ECO:0007669"/>
    <property type="project" value="InterPro"/>
</dbReference>
<evidence type="ECO:0000313" key="4">
    <source>
        <dbReference type="Proteomes" id="UP001372338"/>
    </source>
</evidence>
<evidence type="ECO:0000313" key="3">
    <source>
        <dbReference type="EMBL" id="KAK7276728.1"/>
    </source>
</evidence>